<dbReference type="PATRIC" id="fig|69279.3.peg.1469"/>
<name>A0A011UUF3_9HYPH</name>
<dbReference type="STRING" id="69279.BG36_22710"/>
<evidence type="ECO:0000313" key="1">
    <source>
        <dbReference type="EMBL" id="EXL09483.1"/>
    </source>
</evidence>
<proteinExistence type="predicted"/>
<dbReference type="HOGENOM" id="CLU_056882_0_0_5"/>
<sequence length="448" mass="49722">MCAAGCSHEMEMNELSLAAAGTESKAEPASETLDGVRMLFVAPDDYPAFRVDLVELFSNHLVARGLAIDWNLRPCEDMPAQIVEHGRERFHIARRAASEKFGGLRYKLAESWLRLKLAWRAARGDFDLVQVRDQPLWVITFALASKMSRTPCVFWMSYPVLEGRLRIAVENLVPMSRPARLLRIVYALLGSFLFYRAGLPLCDHIMVQSGRMRERVGFRGIPLEKMTPVPMGVSTGRYNSASVATVDDPRLTGKKSMAYMSADVMSLTTHLTFEALAELLDQGYDAVLVIIGAVPDFEWDTLSGKLQELGIADRVIFTGRLPLAEALGWVRRVDVCLSPFMMDPAHQVATPTKLVEYLAMGRPVVGTVHYDQNEVILGSGAGIVTAFSGKAMGEGVARLFDDRQKAEAMGARGSEWIRANRDYAHLADTVEKVYLDLLARRGKARRPA</sequence>
<evidence type="ECO:0008006" key="3">
    <source>
        <dbReference type="Google" id="ProtNLM"/>
    </source>
</evidence>
<dbReference type="Pfam" id="PF13692">
    <property type="entry name" value="Glyco_trans_1_4"/>
    <property type="match status" value="1"/>
</dbReference>
<dbReference type="OrthoDB" id="9790710at2"/>
<dbReference type="PANTHER" id="PTHR12526">
    <property type="entry name" value="GLYCOSYLTRANSFERASE"/>
    <property type="match status" value="1"/>
</dbReference>
<reference evidence="1 2" key="1">
    <citation type="submission" date="2014-02" db="EMBL/GenBank/DDBJ databases">
        <title>Aquamicrobium defluvii Genome sequencing.</title>
        <authorList>
            <person name="Wang X."/>
        </authorList>
    </citation>
    <scope>NUCLEOTIDE SEQUENCE [LARGE SCALE GENOMIC DNA]</scope>
    <source>
        <strain evidence="1 2">W13Z1</strain>
    </source>
</reference>
<dbReference type="Gene3D" id="3.40.50.2000">
    <property type="entry name" value="Glycogen Phosphorylase B"/>
    <property type="match status" value="2"/>
</dbReference>
<dbReference type="SUPFAM" id="SSF53756">
    <property type="entry name" value="UDP-Glycosyltransferase/glycogen phosphorylase"/>
    <property type="match status" value="1"/>
</dbReference>
<protein>
    <recommendedName>
        <fullName evidence="3">Glycosyltransferase involved in cell wall biosynthesis</fullName>
    </recommendedName>
</protein>
<dbReference type="AlphaFoldDB" id="A0A011UUF3"/>
<dbReference type="eggNOG" id="COG0438">
    <property type="taxonomic scope" value="Bacteria"/>
</dbReference>
<accession>A0A011UUF3</accession>
<dbReference type="Proteomes" id="UP000019849">
    <property type="component" value="Unassembled WGS sequence"/>
</dbReference>
<comment type="caution">
    <text evidence="1">The sequence shown here is derived from an EMBL/GenBank/DDBJ whole genome shotgun (WGS) entry which is preliminary data.</text>
</comment>
<organism evidence="1 2">
    <name type="scientific">Aquamicrobium defluvii</name>
    <dbReference type="NCBI Taxonomy" id="69279"/>
    <lineage>
        <taxon>Bacteria</taxon>
        <taxon>Pseudomonadati</taxon>
        <taxon>Pseudomonadota</taxon>
        <taxon>Alphaproteobacteria</taxon>
        <taxon>Hyphomicrobiales</taxon>
        <taxon>Phyllobacteriaceae</taxon>
        <taxon>Aquamicrobium</taxon>
    </lineage>
</organism>
<evidence type="ECO:0000313" key="2">
    <source>
        <dbReference type="Proteomes" id="UP000019849"/>
    </source>
</evidence>
<dbReference type="EMBL" id="JENY01000007">
    <property type="protein sequence ID" value="EXL09483.1"/>
    <property type="molecule type" value="Genomic_DNA"/>
</dbReference>
<gene>
    <name evidence="1" type="ORF">BG36_22710</name>
</gene>